<dbReference type="RefSeq" id="WP_172343618.1">
    <property type="nucleotide sequence ID" value="NZ_CATJFF010000068.1"/>
</dbReference>
<comment type="caution">
    <text evidence="2">The sequence shown here is derived from an EMBL/GenBank/DDBJ whole genome shotgun (WGS) entry which is preliminary data.</text>
</comment>
<dbReference type="EMBL" id="JABKKJ010000001">
    <property type="protein sequence ID" value="NPE24094.1"/>
    <property type="molecule type" value="Genomic_DNA"/>
</dbReference>
<name>A0ABX2B1V1_9BACT</name>
<evidence type="ECO:0000313" key="3">
    <source>
        <dbReference type="Proteomes" id="UP000820977"/>
    </source>
</evidence>
<proteinExistence type="predicted"/>
<protein>
    <submittedName>
        <fullName evidence="2">Uncharacterized protein</fullName>
    </submittedName>
</protein>
<organism evidence="2 3">
    <name type="scientific">Xylanibacter caecicola</name>
    <dbReference type="NCBI Taxonomy" id="2736294"/>
    <lineage>
        <taxon>Bacteria</taxon>
        <taxon>Pseudomonadati</taxon>
        <taxon>Bacteroidota</taxon>
        <taxon>Bacteroidia</taxon>
        <taxon>Bacteroidales</taxon>
        <taxon>Prevotellaceae</taxon>
        <taxon>Xylanibacter</taxon>
    </lineage>
</organism>
<feature type="region of interest" description="Disordered" evidence="1">
    <location>
        <begin position="19"/>
        <end position="59"/>
    </location>
</feature>
<gene>
    <name evidence="2" type="ORF">HPS54_00945</name>
</gene>
<keyword evidence="3" id="KW-1185">Reference proteome</keyword>
<sequence>MMKKKDYIKPEISVISAEPMMPLAESFTPPDKDNTEEDADDAAAKPTFPIPDIWDEDFN</sequence>
<evidence type="ECO:0000313" key="2">
    <source>
        <dbReference type="EMBL" id="NPE24094.1"/>
    </source>
</evidence>
<accession>A0ABX2B1V1</accession>
<dbReference type="Proteomes" id="UP000820977">
    <property type="component" value="Unassembled WGS sequence"/>
</dbReference>
<reference evidence="2 3" key="1">
    <citation type="submission" date="2020-05" db="EMBL/GenBank/DDBJ databases">
        <title>Distinct polysaccharide utilization as determinants for interspecies competition between intestinal Prevotella spp.</title>
        <authorList>
            <person name="Galvez E.J.C."/>
            <person name="Iljazovic A."/>
            <person name="Strowig T."/>
        </authorList>
    </citation>
    <scope>NUCLEOTIDE SEQUENCE [LARGE SCALE GENOMIC DNA]</scope>
    <source>
        <strain evidence="2 3">PCHR</strain>
    </source>
</reference>
<evidence type="ECO:0000256" key="1">
    <source>
        <dbReference type="SAM" id="MobiDB-lite"/>
    </source>
</evidence>